<sequence length="347" mass="38626">MFRKIHLFALIILTLLLQATPAVSCTRFIYTADDNQVLTGRSMDWLEDLHSDLWAFSRGMERDGGAGKGSIKWTAKYGSVIASGYDAASADGMNEKGLVANLLYLAESEYGSLNNKPGLSVAAWVQYVLDNYATVNEAVDSIRKEPFRIVAAKLPNGSAPTLHLAISDPTGDSAIFEYIKGKLTIHHGKQFKVMTNSPIYDRQLALDDYWQEIGGLTMLPGTNRASDRYVRASFYVDALPKFKDNRMAVSAAFSVIRNVSVPIGITTPDHPNISTTIWRSVSDQKNLIYYYESAISPNIFWIDLKKIDFSSTQKPQKISLQGHPIFAGDVSEHFVPTKPFKWMAPEK</sequence>
<keyword evidence="2 5" id="KW-0378">Hydrolase</keyword>
<proteinExistence type="inferred from homology"/>
<comment type="similarity">
    <text evidence="1">Belongs to the peptidase C59 family.</text>
</comment>
<dbReference type="GO" id="GO:0016787">
    <property type="term" value="F:hydrolase activity"/>
    <property type="evidence" value="ECO:0007669"/>
    <property type="project" value="UniProtKB-KW"/>
</dbReference>
<dbReference type="InterPro" id="IPR029132">
    <property type="entry name" value="CBAH/NAAA_C"/>
</dbReference>
<evidence type="ECO:0000256" key="2">
    <source>
        <dbReference type="ARBA" id="ARBA00022801"/>
    </source>
</evidence>
<dbReference type="SUPFAM" id="SSF56235">
    <property type="entry name" value="N-terminal nucleophile aminohydrolases (Ntn hydrolases)"/>
    <property type="match status" value="1"/>
</dbReference>
<protein>
    <submittedName>
        <fullName evidence="5">Choloylglycine hydrolase</fullName>
    </submittedName>
</protein>
<keyword evidence="3" id="KW-0732">Signal</keyword>
<gene>
    <name evidence="5" type="ORF">SYK_15300</name>
</gene>
<dbReference type="InterPro" id="IPR052193">
    <property type="entry name" value="Peptidase_C59"/>
</dbReference>
<dbReference type="PANTHER" id="PTHR35527:SF2">
    <property type="entry name" value="HYDROLASE"/>
    <property type="match status" value="1"/>
</dbReference>
<evidence type="ECO:0000313" key="5">
    <source>
        <dbReference type="EMBL" id="BDQ37170.1"/>
    </source>
</evidence>
<reference evidence="5 6" key="1">
    <citation type="submission" date="2022-08" db="EMBL/GenBank/DDBJ databases">
        <title>Genome Sequence of the sulphate-reducing bacterium, Pseudodesulfovibrio sp. SYK.</title>
        <authorList>
            <person name="Kondo R."/>
            <person name="Kataoka T."/>
        </authorList>
    </citation>
    <scope>NUCLEOTIDE SEQUENCE [LARGE SCALE GENOMIC DNA]</scope>
    <source>
        <strain evidence="5 6">SYK</strain>
    </source>
</reference>
<dbReference type="PANTHER" id="PTHR35527">
    <property type="entry name" value="CHOLOYLGLYCINE HYDROLASE"/>
    <property type="match status" value="1"/>
</dbReference>
<feature type="signal peptide" evidence="3">
    <location>
        <begin position="1"/>
        <end position="24"/>
    </location>
</feature>
<keyword evidence="6" id="KW-1185">Reference proteome</keyword>
<organism evidence="5 6">
    <name type="scientific">Pseudodesulfovibrio nedwellii</name>
    <dbReference type="NCBI Taxonomy" id="2973072"/>
    <lineage>
        <taxon>Bacteria</taxon>
        <taxon>Pseudomonadati</taxon>
        <taxon>Thermodesulfobacteriota</taxon>
        <taxon>Desulfovibrionia</taxon>
        <taxon>Desulfovibrionales</taxon>
        <taxon>Desulfovibrionaceae</taxon>
    </lineage>
</organism>
<dbReference type="InterPro" id="IPR029055">
    <property type="entry name" value="Ntn_hydrolases_N"/>
</dbReference>
<feature type="chain" id="PRO_5046883629" evidence="3">
    <location>
        <begin position="25"/>
        <end position="347"/>
    </location>
</feature>
<dbReference type="EMBL" id="AP026709">
    <property type="protein sequence ID" value="BDQ37170.1"/>
    <property type="molecule type" value="Genomic_DNA"/>
</dbReference>
<evidence type="ECO:0000259" key="4">
    <source>
        <dbReference type="Pfam" id="PF02275"/>
    </source>
</evidence>
<evidence type="ECO:0000256" key="1">
    <source>
        <dbReference type="ARBA" id="ARBA00006625"/>
    </source>
</evidence>
<dbReference type="CDD" id="cd01902">
    <property type="entry name" value="Ntn_CGH"/>
    <property type="match status" value="1"/>
</dbReference>
<accession>A0ABM8B045</accession>
<dbReference type="Proteomes" id="UP001317742">
    <property type="component" value="Chromosome"/>
</dbReference>
<dbReference type="Gene3D" id="3.60.60.10">
    <property type="entry name" value="Penicillin V Acylase, Chain A"/>
    <property type="match status" value="1"/>
</dbReference>
<name>A0ABM8B045_9BACT</name>
<dbReference type="RefSeq" id="WP_281763029.1">
    <property type="nucleotide sequence ID" value="NZ_AP026709.1"/>
</dbReference>
<dbReference type="Pfam" id="PF02275">
    <property type="entry name" value="CBAH"/>
    <property type="match status" value="1"/>
</dbReference>
<evidence type="ECO:0000256" key="3">
    <source>
        <dbReference type="SAM" id="SignalP"/>
    </source>
</evidence>
<evidence type="ECO:0000313" key="6">
    <source>
        <dbReference type="Proteomes" id="UP001317742"/>
    </source>
</evidence>
<feature type="domain" description="Choloylglycine hydrolase/NAAA C-terminal" evidence="4">
    <location>
        <begin position="25"/>
        <end position="312"/>
    </location>
</feature>